<dbReference type="AlphaFoldDB" id="A0A382S2J0"/>
<accession>A0A382S2J0</accession>
<evidence type="ECO:0000259" key="2">
    <source>
        <dbReference type="Pfam" id="PF13458"/>
    </source>
</evidence>
<dbReference type="EMBL" id="UINC01125893">
    <property type="protein sequence ID" value="SVD04040.1"/>
    <property type="molecule type" value="Genomic_DNA"/>
</dbReference>
<dbReference type="PANTHER" id="PTHR30483:SF6">
    <property type="entry name" value="PERIPLASMIC BINDING PROTEIN OF ABC TRANSPORTER FOR NATURAL AMINO ACIDS"/>
    <property type="match status" value="1"/>
</dbReference>
<gene>
    <name evidence="3" type="ORF">METZ01_LOCUS356894</name>
</gene>
<dbReference type="PANTHER" id="PTHR30483">
    <property type="entry name" value="LEUCINE-SPECIFIC-BINDING PROTEIN"/>
    <property type="match status" value="1"/>
</dbReference>
<evidence type="ECO:0000313" key="3">
    <source>
        <dbReference type="EMBL" id="SVD04040.1"/>
    </source>
</evidence>
<protein>
    <recommendedName>
        <fullName evidence="2">Leucine-binding protein domain-containing protein</fullName>
    </recommendedName>
</protein>
<organism evidence="3">
    <name type="scientific">marine metagenome</name>
    <dbReference type="NCBI Taxonomy" id="408172"/>
    <lineage>
        <taxon>unclassified sequences</taxon>
        <taxon>metagenomes</taxon>
        <taxon>ecological metagenomes</taxon>
    </lineage>
</organism>
<feature type="domain" description="Leucine-binding protein" evidence="2">
    <location>
        <begin position="33"/>
        <end position="233"/>
    </location>
</feature>
<dbReference type="InterPro" id="IPR028082">
    <property type="entry name" value="Peripla_BP_I"/>
</dbReference>
<dbReference type="Pfam" id="PF13458">
    <property type="entry name" value="Peripla_BP_6"/>
    <property type="match status" value="1"/>
</dbReference>
<dbReference type="InterPro" id="IPR028081">
    <property type="entry name" value="Leu-bd"/>
</dbReference>
<evidence type="ECO:0000256" key="1">
    <source>
        <dbReference type="ARBA" id="ARBA00022729"/>
    </source>
</evidence>
<dbReference type="InterPro" id="IPR051010">
    <property type="entry name" value="BCAA_transport"/>
</dbReference>
<keyword evidence="1" id="KW-0732">Signal</keyword>
<sequence>MKSKILNGATLALFLGTALTLGINTSAYSAERTIHIAGFGVKTGVVRSFGINTEAVLKAAILHVNSTGGVKLADGATGKFKLTFYDDRCKAEEGISVVRRIAGTAAVIAIGPTCSNVAEPLFGILQKKRGDASDSGLQMPIFTDTAIKGGLAKISDWAFRNVPNEGNMYKALFKWLRTEHPDLKTVFGGVEQDFAHSRFTWHKVMKVSAPAAGYKLVGEAKWLLADTSFTTQV</sequence>
<dbReference type="SUPFAM" id="SSF53822">
    <property type="entry name" value="Periplasmic binding protein-like I"/>
    <property type="match status" value="1"/>
</dbReference>
<name>A0A382S2J0_9ZZZZ</name>
<proteinExistence type="predicted"/>
<reference evidence="3" key="1">
    <citation type="submission" date="2018-05" db="EMBL/GenBank/DDBJ databases">
        <authorList>
            <person name="Lanie J.A."/>
            <person name="Ng W.-L."/>
            <person name="Kazmierczak K.M."/>
            <person name="Andrzejewski T.M."/>
            <person name="Davidsen T.M."/>
            <person name="Wayne K.J."/>
            <person name="Tettelin H."/>
            <person name="Glass J.I."/>
            <person name="Rusch D."/>
            <person name="Podicherti R."/>
            <person name="Tsui H.-C.T."/>
            <person name="Winkler M.E."/>
        </authorList>
    </citation>
    <scope>NUCLEOTIDE SEQUENCE</scope>
</reference>
<dbReference type="Gene3D" id="3.40.50.2300">
    <property type="match status" value="2"/>
</dbReference>
<feature type="non-terminal residue" evidence="3">
    <location>
        <position position="233"/>
    </location>
</feature>